<dbReference type="InterPro" id="IPR009075">
    <property type="entry name" value="AcylCo_DH/oxidase_C"/>
</dbReference>
<dbReference type="Pfam" id="PF00441">
    <property type="entry name" value="Acyl-CoA_dh_1"/>
    <property type="match status" value="1"/>
</dbReference>
<dbReference type="Gene3D" id="2.40.110.10">
    <property type="entry name" value="Butyryl-CoA Dehydrogenase, subunit A, domain 2"/>
    <property type="match status" value="1"/>
</dbReference>
<keyword evidence="4 5" id="KW-0274">FAD</keyword>
<evidence type="ECO:0000313" key="10">
    <source>
        <dbReference type="Proteomes" id="UP001204524"/>
    </source>
</evidence>
<evidence type="ECO:0000256" key="3">
    <source>
        <dbReference type="ARBA" id="ARBA00022630"/>
    </source>
</evidence>
<protein>
    <submittedName>
        <fullName evidence="9">Acyl-CoA dehydrogenase family protein</fullName>
    </submittedName>
</protein>
<comment type="cofactor">
    <cofactor evidence="1 5">
        <name>FAD</name>
        <dbReference type="ChEBI" id="CHEBI:57692"/>
    </cofactor>
</comment>
<evidence type="ECO:0000256" key="5">
    <source>
        <dbReference type="RuleBase" id="RU362125"/>
    </source>
</evidence>
<dbReference type="PANTHER" id="PTHR43884:SF12">
    <property type="entry name" value="ISOVALERYL-COA DEHYDROGENASE, MITOCHONDRIAL-RELATED"/>
    <property type="match status" value="1"/>
</dbReference>
<evidence type="ECO:0000256" key="1">
    <source>
        <dbReference type="ARBA" id="ARBA00001974"/>
    </source>
</evidence>
<dbReference type="Pfam" id="PF02771">
    <property type="entry name" value="Acyl-CoA_dh_N"/>
    <property type="match status" value="1"/>
</dbReference>
<comment type="similarity">
    <text evidence="2 5">Belongs to the acyl-CoA dehydrogenase family.</text>
</comment>
<dbReference type="InterPro" id="IPR006091">
    <property type="entry name" value="Acyl-CoA_Oxase/DH_mid-dom"/>
</dbReference>
<dbReference type="InterPro" id="IPR046373">
    <property type="entry name" value="Acyl-CoA_Oxase/DH_mid-dom_sf"/>
</dbReference>
<gene>
    <name evidence="9" type="ORF">NCI01_11360</name>
</gene>
<dbReference type="Pfam" id="PF02770">
    <property type="entry name" value="Acyl-CoA_dh_M"/>
    <property type="match status" value="1"/>
</dbReference>
<keyword evidence="10" id="KW-1185">Reference proteome</keyword>
<feature type="domain" description="Acyl-CoA oxidase/dehydrogenase middle" evidence="7">
    <location>
        <begin position="126"/>
        <end position="221"/>
    </location>
</feature>
<dbReference type="RefSeq" id="WP_254181591.1">
    <property type="nucleotide sequence ID" value="NZ_JANARS010000004.1"/>
</dbReference>
<evidence type="ECO:0000256" key="2">
    <source>
        <dbReference type="ARBA" id="ARBA00009347"/>
    </source>
</evidence>
<keyword evidence="5" id="KW-0560">Oxidoreductase</keyword>
<accession>A0ABT1KYQ3</accession>
<dbReference type="Proteomes" id="UP001204524">
    <property type="component" value="Unassembled WGS sequence"/>
</dbReference>
<feature type="domain" description="Acyl-CoA dehydrogenase/oxidase C-terminal" evidence="6">
    <location>
        <begin position="233"/>
        <end position="383"/>
    </location>
</feature>
<keyword evidence="3 5" id="KW-0285">Flavoprotein</keyword>
<sequence>MSEFPLYALSEEHQAIREAVRALADAKIAPHAAAVDEEARYPHEAAEALLASDFHAPHVPEEYGGAGADALATVLVIEEVARACVSSSLIPAVNKLGSLPVQIAGSEELKKHYLGALARGEGGFSYCLSEPDAGSDAGGMKTRAVRDGDGWVLDGVKRWITNAGESEFYTVMAVTDPEKKTRGGISAFVVEKSDEGVSFGAPEKKLGIKGSPTREVYLDKVRIPASRMIGEEGSGFTTAMKTLDHTRVTIAAQAVGVAQGALDYALDYAKERQQFGKSIADFQGLQFMLADMGMKVEAARQMTYAAAGRSERGDDDLTFFGAAAKCFASDVAMEVTVNAVQVLGGYGFTRDYPVERMMRDAKITQIYEGTNQVQRIVMARQLLAGVQSEL</sequence>
<dbReference type="InterPro" id="IPR009100">
    <property type="entry name" value="AcylCoA_DH/oxidase_NM_dom_sf"/>
</dbReference>
<dbReference type="SUPFAM" id="SSF56645">
    <property type="entry name" value="Acyl-CoA dehydrogenase NM domain-like"/>
    <property type="match status" value="1"/>
</dbReference>
<dbReference type="InterPro" id="IPR036250">
    <property type="entry name" value="AcylCo_DH-like_C"/>
</dbReference>
<dbReference type="InterPro" id="IPR037069">
    <property type="entry name" value="AcylCoA_DH/ox_N_sf"/>
</dbReference>
<dbReference type="Gene3D" id="1.10.540.10">
    <property type="entry name" value="Acyl-CoA dehydrogenase/oxidase, N-terminal domain"/>
    <property type="match status" value="1"/>
</dbReference>
<dbReference type="PROSITE" id="PS00072">
    <property type="entry name" value="ACYL_COA_DH_1"/>
    <property type="match status" value="1"/>
</dbReference>
<evidence type="ECO:0000313" key="9">
    <source>
        <dbReference type="EMBL" id="MCP3422396.1"/>
    </source>
</evidence>
<evidence type="ECO:0000259" key="8">
    <source>
        <dbReference type="Pfam" id="PF02771"/>
    </source>
</evidence>
<proteinExistence type="inferred from homology"/>
<reference evidence="9 10" key="1">
    <citation type="submission" date="2022-06" db="EMBL/GenBank/DDBJ databases">
        <authorList>
            <person name="So Y."/>
        </authorList>
    </citation>
    <scope>NUCLEOTIDE SEQUENCE [LARGE SCALE GENOMIC DNA]</scope>
    <source>
        <strain evidence="9 10">STR3</strain>
    </source>
</reference>
<dbReference type="PIRSF" id="PIRSF016578">
    <property type="entry name" value="HsaA"/>
    <property type="match status" value="1"/>
</dbReference>
<evidence type="ECO:0000259" key="7">
    <source>
        <dbReference type="Pfam" id="PF02770"/>
    </source>
</evidence>
<dbReference type="PROSITE" id="PS00073">
    <property type="entry name" value="ACYL_COA_DH_2"/>
    <property type="match status" value="1"/>
</dbReference>
<name>A0ABT1KYQ3_9ACTN</name>
<evidence type="ECO:0000259" key="6">
    <source>
        <dbReference type="Pfam" id="PF00441"/>
    </source>
</evidence>
<dbReference type="SUPFAM" id="SSF47203">
    <property type="entry name" value="Acyl-CoA dehydrogenase C-terminal domain-like"/>
    <property type="match status" value="1"/>
</dbReference>
<comment type="caution">
    <text evidence="9">The sequence shown here is derived from an EMBL/GenBank/DDBJ whole genome shotgun (WGS) entry which is preliminary data.</text>
</comment>
<dbReference type="Gene3D" id="1.20.140.10">
    <property type="entry name" value="Butyryl-CoA Dehydrogenase, subunit A, domain 3"/>
    <property type="match status" value="1"/>
</dbReference>
<dbReference type="InterPro" id="IPR006089">
    <property type="entry name" value="Acyl-CoA_DH_CS"/>
</dbReference>
<dbReference type="PANTHER" id="PTHR43884">
    <property type="entry name" value="ACYL-COA DEHYDROGENASE"/>
    <property type="match status" value="1"/>
</dbReference>
<dbReference type="EMBL" id="JANARS010000004">
    <property type="protein sequence ID" value="MCP3422396.1"/>
    <property type="molecule type" value="Genomic_DNA"/>
</dbReference>
<organism evidence="9 10">
    <name type="scientific">Nocardioides pinisoli</name>
    <dbReference type="NCBI Taxonomy" id="2950279"/>
    <lineage>
        <taxon>Bacteria</taxon>
        <taxon>Bacillati</taxon>
        <taxon>Actinomycetota</taxon>
        <taxon>Actinomycetes</taxon>
        <taxon>Propionibacteriales</taxon>
        <taxon>Nocardioidaceae</taxon>
        <taxon>Nocardioides</taxon>
    </lineage>
</organism>
<feature type="domain" description="Acyl-CoA dehydrogenase/oxidase N-terminal" evidence="8">
    <location>
        <begin position="10"/>
        <end position="121"/>
    </location>
</feature>
<evidence type="ECO:0000256" key="4">
    <source>
        <dbReference type="ARBA" id="ARBA00022827"/>
    </source>
</evidence>
<dbReference type="InterPro" id="IPR013786">
    <property type="entry name" value="AcylCoA_DH/ox_N"/>
</dbReference>